<dbReference type="Gene3D" id="3.40.50.1820">
    <property type="entry name" value="alpha/beta hydrolase"/>
    <property type="match status" value="1"/>
</dbReference>
<dbReference type="InterPro" id="IPR029058">
    <property type="entry name" value="AB_hydrolase_fold"/>
</dbReference>
<dbReference type="InterPro" id="IPR051044">
    <property type="entry name" value="MAG_DAG_Lipase"/>
</dbReference>
<keyword evidence="3" id="KW-1185">Reference proteome</keyword>
<keyword evidence="2" id="KW-0378">Hydrolase</keyword>
<reference evidence="2 3" key="1">
    <citation type="submission" date="2019-04" db="EMBL/GenBank/DDBJ databases">
        <title>Natronospirillum operosus gen. nov., sp. nov., a haloalkaliphilic satellite isolated from decaying biomass of laboratory culture of cyanobacterium Geitlerinema sp. and proposal of Natronospirillaceae fam. nov. and Saccharospirillaceae fam. nov.</title>
        <authorList>
            <person name="Kevbrin V."/>
            <person name="Boltyanskaya Y."/>
            <person name="Koziaeva V."/>
            <person name="Grouzdev D.S."/>
            <person name="Park M."/>
            <person name="Cho J."/>
        </authorList>
    </citation>
    <scope>NUCLEOTIDE SEQUENCE [LARGE SCALE GENOMIC DNA]</scope>
    <source>
        <strain evidence="2 3">G-116</strain>
    </source>
</reference>
<name>A0A4Z0WAS0_9GAMM</name>
<gene>
    <name evidence="2" type="ORF">E4656_15895</name>
</gene>
<dbReference type="PANTHER" id="PTHR11614">
    <property type="entry name" value="PHOSPHOLIPASE-RELATED"/>
    <property type="match status" value="1"/>
</dbReference>
<dbReference type="Proteomes" id="UP000297475">
    <property type="component" value="Unassembled WGS sequence"/>
</dbReference>
<dbReference type="InterPro" id="IPR022742">
    <property type="entry name" value="Hydrolase_4"/>
</dbReference>
<evidence type="ECO:0000313" key="3">
    <source>
        <dbReference type="Proteomes" id="UP000297475"/>
    </source>
</evidence>
<dbReference type="EMBL" id="SRMF01000008">
    <property type="protein sequence ID" value="TGG91511.1"/>
    <property type="molecule type" value="Genomic_DNA"/>
</dbReference>
<dbReference type="SUPFAM" id="SSF53474">
    <property type="entry name" value="alpha/beta-Hydrolases"/>
    <property type="match status" value="1"/>
</dbReference>
<organism evidence="2 3">
    <name type="scientific">Natronospirillum operosum</name>
    <dbReference type="NCBI Taxonomy" id="2759953"/>
    <lineage>
        <taxon>Bacteria</taxon>
        <taxon>Pseudomonadati</taxon>
        <taxon>Pseudomonadota</taxon>
        <taxon>Gammaproteobacteria</taxon>
        <taxon>Oceanospirillales</taxon>
        <taxon>Natronospirillaceae</taxon>
        <taxon>Natronospirillum</taxon>
    </lineage>
</organism>
<dbReference type="Pfam" id="PF12146">
    <property type="entry name" value="Hydrolase_4"/>
    <property type="match status" value="1"/>
</dbReference>
<sequence length="294" mass="32103">MTDFDWQWTPASDEARGCIVICHGMAEHHRRYDAFARYLAERGWHVLTYDHPGHGAGASTLGDLGPSGWNAVTDRLTVMLAHAADRAPGLPLWILGHSMGSFAVLDYATSLTLPDTCRGLVLVGPDSPQTLPTRALQALTGLLKWRQGASAVSPLVQKLTFGQFNRSVASARTESDWICGDPAVVDAYLDDPLCGFACSVGLWHELSQVLLRLARNSTLQRLPAGCQVLIMAGGRDPVGRFGKGPRTLAHRLRQHGPGAELKLYPTLRHEILNEKDKALVWADVQKMVADFTAH</sequence>
<dbReference type="RefSeq" id="WP_135484295.1">
    <property type="nucleotide sequence ID" value="NZ_SRMF01000008.1"/>
</dbReference>
<evidence type="ECO:0000313" key="2">
    <source>
        <dbReference type="EMBL" id="TGG91511.1"/>
    </source>
</evidence>
<proteinExistence type="predicted"/>
<feature type="domain" description="Serine aminopeptidase S33" evidence="1">
    <location>
        <begin position="14"/>
        <end position="276"/>
    </location>
</feature>
<evidence type="ECO:0000259" key="1">
    <source>
        <dbReference type="Pfam" id="PF12146"/>
    </source>
</evidence>
<protein>
    <submittedName>
        <fullName evidence="2">Alpha/beta fold hydrolase</fullName>
    </submittedName>
</protein>
<dbReference type="GO" id="GO:0016787">
    <property type="term" value="F:hydrolase activity"/>
    <property type="evidence" value="ECO:0007669"/>
    <property type="project" value="UniProtKB-KW"/>
</dbReference>
<dbReference type="AlphaFoldDB" id="A0A4Z0WAS0"/>
<dbReference type="OrthoDB" id="9806902at2"/>
<accession>A0A4Z0WAS0</accession>
<comment type="caution">
    <text evidence="2">The sequence shown here is derived from an EMBL/GenBank/DDBJ whole genome shotgun (WGS) entry which is preliminary data.</text>
</comment>